<dbReference type="GO" id="GO:0006412">
    <property type="term" value="P:translation"/>
    <property type="evidence" value="ECO:0007669"/>
    <property type="project" value="TreeGrafter"/>
</dbReference>
<dbReference type="SUPFAM" id="SSF75420">
    <property type="entry name" value="YhbC-like, N-terminal domain"/>
    <property type="match status" value="1"/>
</dbReference>
<evidence type="ECO:0000259" key="5">
    <source>
        <dbReference type="Pfam" id="PF02576"/>
    </source>
</evidence>
<reference evidence="7" key="1">
    <citation type="journal article" date="2021" name="Microb. Physiol.">
        <title>Proteogenomic Insights into the Physiology of Marine, Sulfate-Reducing, Filamentous Desulfonema limicola and Desulfonema magnum.</title>
        <authorList>
            <person name="Schnaars V."/>
            <person name="Wohlbrand L."/>
            <person name="Scheve S."/>
            <person name="Hinrichs C."/>
            <person name="Reinhardt R."/>
            <person name="Rabus R."/>
        </authorList>
    </citation>
    <scope>NUCLEOTIDE SEQUENCE</scope>
    <source>
        <strain evidence="7">4be13</strain>
    </source>
</reference>
<proteinExistence type="inferred from homology"/>
<dbReference type="CDD" id="cd01734">
    <property type="entry name" value="YlxS_C"/>
    <property type="match status" value="1"/>
</dbReference>
<dbReference type="InterPro" id="IPR003728">
    <property type="entry name" value="Ribosome_maturation_RimP"/>
</dbReference>
<comment type="similarity">
    <text evidence="3">Belongs to the RimP family.</text>
</comment>
<dbReference type="Pfam" id="PF02576">
    <property type="entry name" value="RimP_N"/>
    <property type="match status" value="1"/>
</dbReference>
<feature type="region of interest" description="Disordered" evidence="4">
    <location>
        <begin position="1"/>
        <end position="46"/>
    </location>
</feature>
<dbReference type="InterPro" id="IPR028998">
    <property type="entry name" value="RimP_C"/>
</dbReference>
<dbReference type="FunFam" id="3.30.300.70:FF:000001">
    <property type="entry name" value="Ribosome maturation factor RimP"/>
    <property type="match status" value="1"/>
</dbReference>
<evidence type="ECO:0000256" key="1">
    <source>
        <dbReference type="ARBA" id="ARBA00022490"/>
    </source>
</evidence>
<dbReference type="InterPro" id="IPR028989">
    <property type="entry name" value="RimP_N"/>
</dbReference>
<dbReference type="InterPro" id="IPR036847">
    <property type="entry name" value="RimP_C_sf"/>
</dbReference>
<dbReference type="PANTHER" id="PTHR33867:SF1">
    <property type="entry name" value="RIBOSOME MATURATION FACTOR RIMP"/>
    <property type="match status" value="1"/>
</dbReference>
<dbReference type="Gene3D" id="2.30.30.180">
    <property type="entry name" value="Ribosome maturation factor RimP, C-terminal domain"/>
    <property type="match status" value="1"/>
</dbReference>
<keyword evidence="1 3" id="KW-0963">Cytoplasm</keyword>
<evidence type="ECO:0000256" key="4">
    <source>
        <dbReference type="SAM" id="MobiDB-lite"/>
    </source>
</evidence>
<evidence type="ECO:0000259" key="6">
    <source>
        <dbReference type="Pfam" id="PF17384"/>
    </source>
</evidence>
<dbReference type="GO" id="GO:0000028">
    <property type="term" value="P:ribosomal small subunit assembly"/>
    <property type="evidence" value="ECO:0007669"/>
    <property type="project" value="TreeGrafter"/>
</dbReference>
<comment type="function">
    <text evidence="3">Required for maturation of 30S ribosomal subunits.</text>
</comment>
<evidence type="ECO:0000313" key="7">
    <source>
        <dbReference type="EMBL" id="QTA93386.1"/>
    </source>
</evidence>
<sequence length="215" mass="24433">MKHRRRHKNRPIEKKASRSGKSRRQTDSEERDSQKDEKKRDHVKAEEIRQIAEPLCEAEGMELAHVEYQREAGGRVLRLYIDRPGGVTLNDCVYISRQVNDLLDVHFMSSGIEDEPYNLEVSSPGPNRPLGKRTDFERFRGKKVKIRTLGPVDGKKNIQGVLAGLSEEIVPPSVSGLKSDPVTSEVCVKLLVDDKILLIPYQEITRARLVPEKVD</sequence>
<evidence type="ECO:0000313" key="8">
    <source>
        <dbReference type="Proteomes" id="UP000663722"/>
    </source>
</evidence>
<dbReference type="KEGG" id="dmm:dnm_094870"/>
<feature type="domain" description="Ribosome maturation factor RimP C-terminal" evidence="6">
    <location>
        <begin position="131"/>
        <end position="212"/>
    </location>
</feature>
<comment type="subcellular location">
    <subcellularLocation>
        <location evidence="3">Cytoplasm</location>
    </subcellularLocation>
</comment>
<accession>A0A975GTT0</accession>
<dbReference type="Proteomes" id="UP000663722">
    <property type="component" value="Chromosome"/>
</dbReference>
<gene>
    <name evidence="3 7" type="primary">rimP</name>
    <name evidence="7" type="ORF">dnm_094870</name>
</gene>
<organism evidence="7 8">
    <name type="scientific">Desulfonema magnum</name>
    <dbReference type="NCBI Taxonomy" id="45655"/>
    <lineage>
        <taxon>Bacteria</taxon>
        <taxon>Pseudomonadati</taxon>
        <taxon>Thermodesulfobacteriota</taxon>
        <taxon>Desulfobacteria</taxon>
        <taxon>Desulfobacterales</taxon>
        <taxon>Desulfococcaceae</taxon>
        <taxon>Desulfonema</taxon>
    </lineage>
</organism>
<dbReference type="InterPro" id="IPR035956">
    <property type="entry name" value="RimP_N_sf"/>
</dbReference>
<keyword evidence="8" id="KW-1185">Reference proteome</keyword>
<dbReference type="Pfam" id="PF17384">
    <property type="entry name" value="DUF150_C"/>
    <property type="match status" value="1"/>
</dbReference>
<feature type="domain" description="Ribosome maturation factor RimP N-terminal" evidence="5">
    <location>
        <begin position="51"/>
        <end position="125"/>
    </location>
</feature>
<feature type="compositionally biased region" description="Basic and acidic residues" evidence="4">
    <location>
        <begin position="24"/>
        <end position="46"/>
    </location>
</feature>
<dbReference type="GO" id="GO:0005829">
    <property type="term" value="C:cytosol"/>
    <property type="evidence" value="ECO:0007669"/>
    <property type="project" value="TreeGrafter"/>
</dbReference>
<dbReference type="SUPFAM" id="SSF74942">
    <property type="entry name" value="YhbC-like, C-terminal domain"/>
    <property type="match status" value="1"/>
</dbReference>
<dbReference type="EMBL" id="CP061800">
    <property type="protein sequence ID" value="QTA93386.1"/>
    <property type="molecule type" value="Genomic_DNA"/>
</dbReference>
<evidence type="ECO:0000256" key="3">
    <source>
        <dbReference type="HAMAP-Rule" id="MF_01077"/>
    </source>
</evidence>
<protein>
    <recommendedName>
        <fullName evidence="3">Ribosome maturation factor RimP</fullName>
    </recommendedName>
</protein>
<dbReference type="AlphaFoldDB" id="A0A975GTT0"/>
<dbReference type="RefSeq" id="WP_246556137.1">
    <property type="nucleotide sequence ID" value="NZ_CP061800.1"/>
</dbReference>
<evidence type="ECO:0000256" key="2">
    <source>
        <dbReference type="ARBA" id="ARBA00022517"/>
    </source>
</evidence>
<dbReference type="Gene3D" id="3.30.300.70">
    <property type="entry name" value="RimP-like superfamily, N-terminal"/>
    <property type="match status" value="1"/>
</dbReference>
<dbReference type="HAMAP" id="MF_01077">
    <property type="entry name" value="RimP"/>
    <property type="match status" value="1"/>
</dbReference>
<keyword evidence="2 3" id="KW-0690">Ribosome biogenesis</keyword>
<dbReference type="PANTHER" id="PTHR33867">
    <property type="entry name" value="RIBOSOME MATURATION FACTOR RIMP"/>
    <property type="match status" value="1"/>
</dbReference>
<name>A0A975GTT0_9BACT</name>